<dbReference type="InterPro" id="IPR046848">
    <property type="entry name" value="E_motif"/>
</dbReference>
<dbReference type="OrthoDB" id="772568at2759"/>
<dbReference type="PROSITE" id="PS51375">
    <property type="entry name" value="PPR"/>
    <property type="match status" value="4"/>
</dbReference>
<comment type="similarity">
    <text evidence="2">Belongs to the PPR family. PCMP-E subfamily.</text>
</comment>
<dbReference type="Pfam" id="PF20431">
    <property type="entry name" value="E_motif"/>
    <property type="match status" value="1"/>
</dbReference>
<dbReference type="GO" id="GO:0003723">
    <property type="term" value="F:RNA binding"/>
    <property type="evidence" value="ECO:0007669"/>
    <property type="project" value="InterPro"/>
</dbReference>
<reference evidence="4" key="1">
    <citation type="submission" date="2022-11" db="EMBL/GenBank/DDBJ databases">
        <authorList>
            <person name="Hyden B.L."/>
            <person name="Feng K."/>
            <person name="Yates T."/>
            <person name="Jawdy S."/>
            <person name="Smart L.B."/>
            <person name="Muchero W."/>
        </authorList>
    </citation>
    <scope>NUCLEOTIDE SEQUENCE</scope>
    <source>
        <tissue evidence="4">Shoot tip</tissue>
    </source>
</reference>
<feature type="repeat" description="PPR" evidence="3">
    <location>
        <begin position="343"/>
        <end position="377"/>
    </location>
</feature>
<comment type="caution">
    <text evidence="4">The sequence shown here is derived from an EMBL/GenBank/DDBJ whole genome shotgun (WGS) entry which is preliminary data.</text>
</comment>
<evidence type="ECO:0000313" key="4">
    <source>
        <dbReference type="EMBL" id="KAJ6685307.1"/>
    </source>
</evidence>
<dbReference type="Proteomes" id="UP001151532">
    <property type="component" value="Chromosome 2"/>
</dbReference>
<organism evidence="4 5">
    <name type="scientific">Salix purpurea</name>
    <name type="common">Purple osier willow</name>
    <dbReference type="NCBI Taxonomy" id="77065"/>
    <lineage>
        <taxon>Eukaryota</taxon>
        <taxon>Viridiplantae</taxon>
        <taxon>Streptophyta</taxon>
        <taxon>Embryophyta</taxon>
        <taxon>Tracheophyta</taxon>
        <taxon>Spermatophyta</taxon>
        <taxon>Magnoliopsida</taxon>
        <taxon>eudicotyledons</taxon>
        <taxon>Gunneridae</taxon>
        <taxon>Pentapetalae</taxon>
        <taxon>rosids</taxon>
        <taxon>fabids</taxon>
        <taxon>Malpighiales</taxon>
        <taxon>Salicaceae</taxon>
        <taxon>Saliceae</taxon>
        <taxon>Salix</taxon>
    </lineage>
</organism>
<keyword evidence="1" id="KW-0677">Repeat</keyword>
<dbReference type="EMBL" id="JAPFFK010000019">
    <property type="protein sequence ID" value="KAJ6685307.1"/>
    <property type="molecule type" value="Genomic_DNA"/>
</dbReference>
<accession>A0A9Q0SPU4</accession>
<evidence type="ECO:0000256" key="3">
    <source>
        <dbReference type="PROSITE-ProRule" id="PRU00708"/>
    </source>
</evidence>
<sequence length="600" mass="67027">MDIDLQNLARSLQSLNTPHSVHQGKQLHILFLKKGLIQSTLSLANRLLQMYTRCGSMTDAHKLFEEMPHRNCFSWNTMIEGFMKSGNKERSIRLFDMMSNKNDYSWNVVFSGFAKAGEMEIARRLFNEMPNRNGVVWNSMIHSYARNGSPREAVRLFKELNLDPLDKSCCDTFVLATVIGACADLGEIQCGKQIHSRILIDNMEFDSVLTSSLINLYGKCGDLDSAHWVLNMMEEPDDFSLSALITGYANQGRMNDARRAFYRKSNSCVVKKGLKVDFSTLATILSACSSLCNFQYAKQMHAYACKAGLIYDIVVACAFIDAYSKCGNPNDACKLFSELKTYDTILLNSMITVCSNSGKIEDAKQIFNTMPSKSLISWNSMIVGLSQNGCPVQALDLFCMMNKLDLRMDRFNLASVISACASISSLELGEQVFARATVVGLDSDEVISTSLVDFYCKCGFIEIGRKIFDTMMKSDEISWNSMLMGYATNGHGLEALTLFNEMRHAGVRPTEITFTGVLSAYPSMWSSVLRGCMAHGEKDLGEKVAQHIIELDPENSGAYVQLSSIFATSGDWESSALVRKVKQPTVQVYLLMIQSLRLFR</sequence>
<dbReference type="InterPro" id="IPR046960">
    <property type="entry name" value="PPR_At4g14850-like_plant"/>
</dbReference>
<evidence type="ECO:0008006" key="6">
    <source>
        <dbReference type="Google" id="ProtNLM"/>
    </source>
</evidence>
<evidence type="ECO:0000256" key="2">
    <source>
        <dbReference type="ARBA" id="ARBA00061659"/>
    </source>
</evidence>
<dbReference type="Gene3D" id="1.25.40.10">
    <property type="entry name" value="Tetratricopeptide repeat domain"/>
    <property type="match status" value="5"/>
</dbReference>
<gene>
    <name evidence="4" type="ORF">OIU79_015381</name>
</gene>
<name>A0A9Q0SPU4_SALPP</name>
<dbReference type="GO" id="GO:0009451">
    <property type="term" value="P:RNA modification"/>
    <property type="evidence" value="ECO:0007669"/>
    <property type="project" value="InterPro"/>
</dbReference>
<evidence type="ECO:0000313" key="5">
    <source>
        <dbReference type="Proteomes" id="UP001151532"/>
    </source>
</evidence>
<dbReference type="FunFam" id="1.25.40.10:FF:000205">
    <property type="entry name" value="Pentatricopeptide repeat-containing protein, mitochondrial"/>
    <property type="match status" value="1"/>
</dbReference>
<dbReference type="GO" id="GO:0005739">
    <property type="term" value="C:mitochondrion"/>
    <property type="evidence" value="ECO:0007669"/>
    <property type="project" value="UniProtKB-ARBA"/>
</dbReference>
<proteinExistence type="inferred from homology"/>
<keyword evidence="5" id="KW-1185">Reference proteome</keyword>
<dbReference type="InterPro" id="IPR002885">
    <property type="entry name" value="PPR_rpt"/>
</dbReference>
<protein>
    <recommendedName>
        <fullName evidence="6">Pentatricopeptide repeat-containing protein</fullName>
    </recommendedName>
</protein>
<feature type="repeat" description="PPR" evidence="3">
    <location>
        <begin position="102"/>
        <end position="136"/>
    </location>
</feature>
<dbReference type="Pfam" id="PF13041">
    <property type="entry name" value="PPR_2"/>
    <property type="match status" value="1"/>
</dbReference>
<dbReference type="PANTHER" id="PTHR47926:SF392">
    <property type="entry name" value="PENTATRICOPEPTIDE REPEAT-CONTAINING PROTEIN"/>
    <property type="match status" value="1"/>
</dbReference>
<feature type="non-terminal residue" evidence="4">
    <location>
        <position position="1"/>
    </location>
</feature>
<dbReference type="AlphaFoldDB" id="A0A9Q0SPU4"/>
<dbReference type="Pfam" id="PF01535">
    <property type="entry name" value="PPR"/>
    <property type="match status" value="10"/>
</dbReference>
<reference evidence="4" key="2">
    <citation type="journal article" date="2023" name="Int. J. Mol. Sci.">
        <title>De Novo Assembly and Annotation of 11 Diverse Shrub Willow (Salix) Genomes Reveals Novel Gene Organization in Sex-Linked Regions.</title>
        <authorList>
            <person name="Hyden B."/>
            <person name="Feng K."/>
            <person name="Yates T.B."/>
            <person name="Jawdy S."/>
            <person name="Cereghino C."/>
            <person name="Smart L.B."/>
            <person name="Muchero W."/>
        </authorList>
    </citation>
    <scope>NUCLEOTIDE SEQUENCE</scope>
    <source>
        <tissue evidence="4">Shoot tip</tissue>
    </source>
</reference>
<evidence type="ECO:0000256" key="1">
    <source>
        <dbReference type="ARBA" id="ARBA00022737"/>
    </source>
</evidence>
<dbReference type="PANTHER" id="PTHR47926">
    <property type="entry name" value="PENTATRICOPEPTIDE REPEAT-CONTAINING PROTEIN"/>
    <property type="match status" value="1"/>
</dbReference>
<dbReference type="InterPro" id="IPR011990">
    <property type="entry name" value="TPR-like_helical_dom_sf"/>
</dbReference>
<feature type="repeat" description="PPR" evidence="3">
    <location>
        <begin position="71"/>
        <end position="101"/>
    </location>
</feature>
<feature type="repeat" description="PPR" evidence="3">
    <location>
        <begin position="475"/>
        <end position="509"/>
    </location>
</feature>
<dbReference type="NCBIfam" id="TIGR00756">
    <property type="entry name" value="PPR"/>
    <property type="match status" value="6"/>
</dbReference>